<dbReference type="EMBL" id="JBFBVU010000006">
    <property type="protein sequence ID" value="MEV8466545.1"/>
    <property type="molecule type" value="Genomic_DNA"/>
</dbReference>
<gene>
    <name evidence="1" type="ORF">AB0T83_07085</name>
</gene>
<keyword evidence="2" id="KW-1185">Reference proteome</keyword>
<evidence type="ECO:0000313" key="1">
    <source>
        <dbReference type="EMBL" id="MEV8466545.1"/>
    </source>
</evidence>
<dbReference type="RefSeq" id="WP_366192341.1">
    <property type="nucleotide sequence ID" value="NZ_JBFBVU010000006.1"/>
</dbReference>
<sequence length="77" mass="8958">MAHTPHDLSDEFPDRIHVLRDLRMKDATVARLVDEYNQINETLYRVETNKLPMADVEALRLRKSRIALKGEIARMLG</sequence>
<evidence type="ECO:0000313" key="2">
    <source>
        <dbReference type="Proteomes" id="UP001553161"/>
    </source>
</evidence>
<name>A0ABV3L635_9RHOB</name>
<accession>A0ABV3L635</accession>
<dbReference type="Proteomes" id="UP001553161">
    <property type="component" value="Unassembled WGS sequence"/>
</dbReference>
<organism evidence="1 2">
    <name type="scientific">Meridianimarinicoccus marinus</name>
    <dbReference type="NCBI Taxonomy" id="3231483"/>
    <lineage>
        <taxon>Bacteria</taxon>
        <taxon>Pseudomonadati</taxon>
        <taxon>Pseudomonadota</taxon>
        <taxon>Alphaproteobacteria</taxon>
        <taxon>Rhodobacterales</taxon>
        <taxon>Paracoccaceae</taxon>
        <taxon>Meridianimarinicoccus</taxon>
    </lineage>
</organism>
<proteinExistence type="predicted"/>
<dbReference type="InterPro" id="IPR038444">
    <property type="entry name" value="DUF465_sf"/>
</dbReference>
<dbReference type="Gene3D" id="6.10.280.50">
    <property type="match status" value="1"/>
</dbReference>
<dbReference type="InterPro" id="IPR007420">
    <property type="entry name" value="DUF465"/>
</dbReference>
<protein>
    <submittedName>
        <fullName evidence="1">DUF465 domain-containing protein</fullName>
    </submittedName>
</protein>
<comment type="caution">
    <text evidence="1">The sequence shown here is derived from an EMBL/GenBank/DDBJ whole genome shotgun (WGS) entry which is preliminary data.</text>
</comment>
<dbReference type="Pfam" id="PF04325">
    <property type="entry name" value="DUF465"/>
    <property type="match status" value="1"/>
</dbReference>
<reference evidence="1 2" key="1">
    <citation type="submission" date="2024-07" db="EMBL/GenBank/DDBJ databases">
        <authorList>
            <person name="Kang M."/>
        </authorList>
    </citation>
    <scope>NUCLEOTIDE SEQUENCE [LARGE SCALE GENOMIC DNA]</scope>
    <source>
        <strain evidence="1 2">DFM31</strain>
    </source>
</reference>